<feature type="compositionally biased region" description="Polar residues" evidence="2">
    <location>
        <begin position="446"/>
        <end position="456"/>
    </location>
</feature>
<protein>
    <recommendedName>
        <fullName evidence="7">PXA domain-containing protein</fullName>
    </recommendedName>
</protein>
<evidence type="ECO:0000256" key="2">
    <source>
        <dbReference type="SAM" id="MobiDB-lite"/>
    </source>
</evidence>
<dbReference type="InterPro" id="IPR013937">
    <property type="entry name" value="Sorting_nexin_C"/>
</dbReference>
<dbReference type="SUPFAM" id="SSF64268">
    <property type="entry name" value="PX domain"/>
    <property type="match status" value="1"/>
</dbReference>
<feature type="compositionally biased region" description="Basic and acidic residues" evidence="2">
    <location>
        <begin position="489"/>
        <end position="498"/>
    </location>
</feature>
<feature type="region of interest" description="Disordered" evidence="2">
    <location>
        <begin position="352"/>
        <end position="399"/>
    </location>
</feature>
<dbReference type="InterPro" id="IPR003114">
    <property type="entry name" value="Phox_assoc"/>
</dbReference>
<evidence type="ECO:0000259" key="3">
    <source>
        <dbReference type="PROSITE" id="PS50195"/>
    </source>
</evidence>
<organism evidence="5 6">
    <name type="scientific">Microthyrium microscopicum</name>
    <dbReference type="NCBI Taxonomy" id="703497"/>
    <lineage>
        <taxon>Eukaryota</taxon>
        <taxon>Fungi</taxon>
        <taxon>Dikarya</taxon>
        <taxon>Ascomycota</taxon>
        <taxon>Pezizomycotina</taxon>
        <taxon>Dothideomycetes</taxon>
        <taxon>Dothideomycetes incertae sedis</taxon>
        <taxon>Microthyriales</taxon>
        <taxon>Microthyriaceae</taxon>
        <taxon>Microthyrium</taxon>
    </lineage>
</organism>
<dbReference type="PROSITE" id="PS51207">
    <property type="entry name" value="PXA"/>
    <property type="match status" value="1"/>
</dbReference>
<feature type="region of interest" description="Disordered" evidence="2">
    <location>
        <begin position="797"/>
        <end position="871"/>
    </location>
</feature>
<comment type="similarity">
    <text evidence="1">Belongs to the sorting nexin family.</text>
</comment>
<dbReference type="InterPro" id="IPR001683">
    <property type="entry name" value="PX_dom"/>
</dbReference>
<evidence type="ECO:0000313" key="6">
    <source>
        <dbReference type="Proteomes" id="UP000799302"/>
    </source>
</evidence>
<dbReference type="PANTHER" id="PTHR22775">
    <property type="entry name" value="SORTING NEXIN"/>
    <property type="match status" value="1"/>
</dbReference>
<dbReference type="Pfam" id="PF02194">
    <property type="entry name" value="PXA"/>
    <property type="match status" value="1"/>
</dbReference>
<proteinExistence type="inferred from homology"/>
<reference evidence="5" key="1">
    <citation type="journal article" date="2020" name="Stud. Mycol.">
        <title>101 Dothideomycetes genomes: a test case for predicting lifestyles and emergence of pathogens.</title>
        <authorList>
            <person name="Haridas S."/>
            <person name="Albert R."/>
            <person name="Binder M."/>
            <person name="Bloem J."/>
            <person name="Labutti K."/>
            <person name="Salamov A."/>
            <person name="Andreopoulos B."/>
            <person name="Baker S."/>
            <person name="Barry K."/>
            <person name="Bills G."/>
            <person name="Bluhm B."/>
            <person name="Cannon C."/>
            <person name="Castanera R."/>
            <person name="Culley D."/>
            <person name="Daum C."/>
            <person name="Ezra D."/>
            <person name="Gonzalez J."/>
            <person name="Henrissat B."/>
            <person name="Kuo A."/>
            <person name="Liang C."/>
            <person name="Lipzen A."/>
            <person name="Lutzoni F."/>
            <person name="Magnuson J."/>
            <person name="Mondo S."/>
            <person name="Nolan M."/>
            <person name="Ohm R."/>
            <person name="Pangilinan J."/>
            <person name="Park H.-J."/>
            <person name="Ramirez L."/>
            <person name="Alfaro M."/>
            <person name="Sun H."/>
            <person name="Tritt A."/>
            <person name="Yoshinaga Y."/>
            <person name="Zwiers L.-H."/>
            <person name="Turgeon B."/>
            <person name="Goodwin S."/>
            <person name="Spatafora J."/>
            <person name="Crous P."/>
            <person name="Grigoriev I."/>
        </authorList>
    </citation>
    <scope>NUCLEOTIDE SEQUENCE</scope>
    <source>
        <strain evidence="5">CBS 115976</strain>
    </source>
</reference>
<feature type="region of interest" description="Disordered" evidence="2">
    <location>
        <begin position="744"/>
        <end position="781"/>
    </location>
</feature>
<dbReference type="Pfam" id="PF00787">
    <property type="entry name" value="PX"/>
    <property type="match status" value="1"/>
</dbReference>
<feature type="compositionally biased region" description="Polar residues" evidence="2">
    <location>
        <begin position="833"/>
        <end position="842"/>
    </location>
</feature>
<dbReference type="EMBL" id="MU004233">
    <property type="protein sequence ID" value="KAF2670955.1"/>
    <property type="molecule type" value="Genomic_DNA"/>
</dbReference>
<dbReference type="PROSITE" id="PS50195">
    <property type="entry name" value="PX"/>
    <property type="match status" value="1"/>
</dbReference>
<dbReference type="CDD" id="cd06093">
    <property type="entry name" value="PX_domain"/>
    <property type="match status" value="1"/>
</dbReference>
<dbReference type="SMART" id="SM00313">
    <property type="entry name" value="PXA"/>
    <property type="match status" value="1"/>
</dbReference>
<evidence type="ECO:0000313" key="5">
    <source>
        <dbReference type="EMBL" id="KAF2670955.1"/>
    </source>
</evidence>
<dbReference type="PANTHER" id="PTHR22775:SF47">
    <property type="entry name" value="MEIOTICALLY UP-REGULATED GENE 122 PROTEIN"/>
    <property type="match status" value="1"/>
</dbReference>
<feature type="domain" description="PXA" evidence="4">
    <location>
        <begin position="169"/>
        <end position="349"/>
    </location>
</feature>
<keyword evidence="6" id="KW-1185">Reference proteome</keyword>
<sequence length="1029" mass="113271">MSDIPPSEPVPTLAPSVLEPPQDDTPISPLASDAPISKPDHPPPSLQETAQSFTDQALQFLSTASNETIGACLVGLGATTYFVLGRVGLVLMGVVGGVVLHATWEGHESGAANAENKAREERRRREIGLDIVKRTLTWGQHHDQEAEEIERLDRVEVVKGKKLDYSEFRAETRMALDEFTDAAIRDYVKWWYSPMLPQELRFPDACRQTLTAFLLSLSNHLYRKRPANVFVDFATHSTSILIVFLNELTAAVTLNPNTSTQEAIELYLEAKPECNLRYLVDSENQLRKLDLVADDVLETFLDHKTYNCEFIRVFLREIVSKVCLDWSIQNWSRAEYINDWIVYLLEDPPAEAPKEEMTSKGTSGKAKTSSEASDSQHEETESPEQLRHKRVVSKAQEAMDDAMREAARLTQMIAEEEAKKTKDEPPATGITISKVPGSVRSDDASESTTQGVYTPTSSHSDGHHSDNSPPVSIQQPKSKAEQPVDLPVSEERPAEPKRMSTFTTFDQLVQGDRPTALLEEEERKKREPPPLTLHLANILIMDDSDPNDKSTIRNKPPTEYMIQIEPATTYYPGWMIFRRYNDFEALHERIVRIAKVTGAQKFSDSHPTLPLWKGTTKAKLRDDLERYLLDAVQHPSIADSQALKEFAQKDNAVSKAPQKQGFGLGAIENVGKGMVDVFSQAPKGVATGGKAILGGVNSVLGAGKTPKKNSITSSPALNRSQASISTPSLSRADGVIGVSASARQSQDSLRAASPIVDTQPAPIAQMERRPSSIRESISEKSKIAPMAGLEFTPVLSGDQIINLPPPPTSITDDYEIRPKDTPSRQSVDGPPRYSTSTTNSSHVDLLRTTVIPEEPASKPARPAQKPLSEKETHQAVELGLASITELYKLSSAWSVRLTLLNAAKTILLRPGNAQLDSIRQLLQDTLLDANTSDAGLATHIQTLRANTLPTEAERATWPAERTPEQREELRAKARKLLLERGMPQALNSVMGQAASAEALGRVFDALQVQTVARGLVFGLALQALRAITQ</sequence>
<dbReference type="GO" id="GO:0035091">
    <property type="term" value="F:phosphatidylinositol binding"/>
    <property type="evidence" value="ECO:0007669"/>
    <property type="project" value="InterPro"/>
</dbReference>
<feature type="compositionally biased region" description="Low complexity" evidence="2">
    <location>
        <begin position="359"/>
        <end position="370"/>
    </location>
</feature>
<name>A0A6A6UF99_9PEZI</name>
<accession>A0A6A6UF99</accession>
<dbReference type="InterPro" id="IPR036871">
    <property type="entry name" value="PX_dom_sf"/>
</dbReference>
<gene>
    <name evidence="5" type="ORF">BT63DRAFT_423221</name>
</gene>
<evidence type="ECO:0000259" key="4">
    <source>
        <dbReference type="PROSITE" id="PS51207"/>
    </source>
</evidence>
<feature type="region of interest" description="Disordered" evidence="2">
    <location>
        <begin position="703"/>
        <end position="730"/>
    </location>
</feature>
<dbReference type="Gene3D" id="3.30.1520.10">
    <property type="entry name" value="Phox-like domain"/>
    <property type="match status" value="1"/>
</dbReference>
<dbReference type="Pfam" id="PF08628">
    <property type="entry name" value="Nexin_C"/>
    <property type="match status" value="1"/>
</dbReference>
<dbReference type="OrthoDB" id="41200at2759"/>
<feature type="compositionally biased region" description="Basic and acidic residues" evidence="2">
    <location>
        <begin position="766"/>
        <end position="781"/>
    </location>
</feature>
<feature type="region of interest" description="Disordered" evidence="2">
    <location>
        <begin position="1"/>
        <end position="48"/>
    </location>
</feature>
<feature type="compositionally biased region" description="Basic and acidic residues" evidence="2">
    <location>
        <begin position="416"/>
        <end position="425"/>
    </location>
</feature>
<feature type="compositionally biased region" description="Basic and acidic residues" evidence="2">
    <location>
        <begin position="374"/>
        <end position="386"/>
    </location>
</feature>
<evidence type="ECO:0000256" key="1">
    <source>
        <dbReference type="ARBA" id="ARBA00010883"/>
    </source>
</evidence>
<feature type="region of interest" description="Disordered" evidence="2">
    <location>
        <begin position="416"/>
        <end position="498"/>
    </location>
</feature>
<feature type="domain" description="PX" evidence="3">
    <location>
        <begin position="538"/>
        <end position="654"/>
    </location>
</feature>
<evidence type="ECO:0008006" key="7">
    <source>
        <dbReference type="Google" id="ProtNLM"/>
    </source>
</evidence>
<dbReference type="Proteomes" id="UP000799302">
    <property type="component" value="Unassembled WGS sequence"/>
</dbReference>
<dbReference type="AlphaFoldDB" id="A0A6A6UF99"/>
<feature type="compositionally biased region" description="Polar residues" evidence="2">
    <location>
        <begin position="708"/>
        <end position="729"/>
    </location>
</feature>
<dbReference type="FunFam" id="3.30.1520.10:FF:000065">
    <property type="entry name" value="PX domain protein (AFU_orthologue AFUA_2G07450)"/>
    <property type="match status" value="1"/>
</dbReference>